<evidence type="ECO:0000256" key="4">
    <source>
        <dbReference type="ARBA" id="ARBA00022553"/>
    </source>
</evidence>
<feature type="domain" description="HAMP" evidence="12">
    <location>
        <begin position="179"/>
        <end position="231"/>
    </location>
</feature>
<dbReference type="InterPro" id="IPR036097">
    <property type="entry name" value="HisK_dim/P_sf"/>
</dbReference>
<keyword evidence="10" id="KW-0472">Membrane</keyword>
<reference evidence="13 14" key="1">
    <citation type="submission" date="2020-08" db="EMBL/GenBank/DDBJ databases">
        <title>Bridging the membrane lipid divide: bacteria of the FCB group superphylum have the potential to synthesize archaeal ether lipids.</title>
        <authorList>
            <person name="Villanueva L."/>
            <person name="Von Meijenfeldt F.A.B."/>
            <person name="Westbye A.B."/>
            <person name="Yadav S."/>
            <person name="Hopmans E.C."/>
            <person name="Dutilh B.E."/>
            <person name="Sinninghe Damste J.S."/>
        </authorList>
    </citation>
    <scope>NUCLEOTIDE SEQUENCE [LARGE SCALE GENOMIC DNA]</scope>
    <source>
        <strain evidence="13">NIOZ-UU47</strain>
    </source>
</reference>
<comment type="catalytic activity">
    <reaction evidence="1">
        <text>ATP + protein L-histidine = ADP + protein N-phospho-L-histidine.</text>
        <dbReference type="EC" id="2.7.13.3"/>
    </reaction>
</comment>
<name>A0A8J6NBM4_9BACT</name>
<dbReference type="AlphaFoldDB" id="A0A8J6NBM4"/>
<evidence type="ECO:0000256" key="5">
    <source>
        <dbReference type="ARBA" id="ARBA00022679"/>
    </source>
</evidence>
<dbReference type="Gene3D" id="3.30.565.10">
    <property type="entry name" value="Histidine kinase-like ATPase, C-terminal domain"/>
    <property type="match status" value="1"/>
</dbReference>
<dbReference type="InterPro" id="IPR003594">
    <property type="entry name" value="HATPase_dom"/>
</dbReference>
<organism evidence="13 14">
    <name type="scientific">Candidatus Desulfobia pelagia</name>
    <dbReference type="NCBI Taxonomy" id="2841692"/>
    <lineage>
        <taxon>Bacteria</taxon>
        <taxon>Pseudomonadati</taxon>
        <taxon>Thermodesulfobacteriota</taxon>
        <taxon>Desulfobulbia</taxon>
        <taxon>Desulfobulbales</taxon>
        <taxon>Desulfobulbaceae</taxon>
        <taxon>Candidatus Desulfobia</taxon>
    </lineage>
</organism>
<dbReference type="InterPro" id="IPR003660">
    <property type="entry name" value="HAMP_dom"/>
</dbReference>
<dbReference type="SMART" id="SM00388">
    <property type="entry name" value="HisKA"/>
    <property type="match status" value="1"/>
</dbReference>
<evidence type="ECO:0000256" key="6">
    <source>
        <dbReference type="ARBA" id="ARBA00022741"/>
    </source>
</evidence>
<evidence type="ECO:0000256" key="10">
    <source>
        <dbReference type="SAM" id="Phobius"/>
    </source>
</evidence>
<proteinExistence type="predicted"/>
<keyword evidence="5" id="KW-0808">Transferase</keyword>
<evidence type="ECO:0000259" key="12">
    <source>
        <dbReference type="PROSITE" id="PS50885"/>
    </source>
</evidence>
<dbReference type="Proteomes" id="UP000614424">
    <property type="component" value="Unassembled WGS sequence"/>
</dbReference>
<evidence type="ECO:0000313" key="13">
    <source>
        <dbReference type="EMBL" id="MBC8316285.1"/>
    </source>
</evidence>
<dbReference type="SUPFAM" id="SSF158472">
    <property type="entry name" value="HAMP domain-like"/>
    <property type="match status" value="1"/>
</dbReference>
<evidence type="ECO:0000256" key="1">
    <source>
        <dbReference type="ARBA" id="ARBA00000085"/>
    </source>
</evidence>
<keyword evidence="9" id="KW-0902">Two-component regulatory system</keyword>
<dbReference type="Gene3D" id="1.10.287.130">
    <property type="match status" value="1"/>
</dbReference>
<dbReference type="EMBL" id="JACNJZ010000010">
    <property type="protein sequence ID" value="MBC8316285.1"/>
    <property type="molecule type" value="Genomic_DNA"/>
</dbReference>
<dbReference type="CDD" id="cd06225">
    <property type="entry name" value="HAMP"/>
    <property type="match status" value="1"/>
</dbReference>
<evidence type="ECO:0000256" key="3">
    <source>
        <dbReference type="ARBA" id="ARBA00012438"/>
    </source>
</evidence>
<dbReference type="Pfam" id="PF02518">
    <property type="entry name" value="HATPase_c"/>
    <property type="match status" value="1"/>
</dbReference>
<dbReference type="PROSITE" id="PS50885">
    <property type="entry name" value="HAMP"/>
    <property type="match status" value="1"/>
</dbReference>
<dbReference type="GO" id="GO:0000155">
    <property type="term" value="F:phosphorelay sensor kinase activity"/>
    <property type="evidence" value="ECO:0007669"/>
    <property type="project" value="InterPro"/>
</dbReference>
<dbReference type="Pfam" id="PF00672">
    <property type="entry name" value="HAMP"/>
    <property type="match status" value="1"/>
</dbReference>
<dbReference type="InterPro" id="IPR003661">
    <property type="entry name" value="HisK_dim/P_dom"/>
</dbReference>
<dbReference type="PANTHER" id="PTHR43065:SF10">
    <property type="entry name" value="PEROXIDE STRESS-ACTIVATED HISTIDINE KINASE MAK3"/>
    <property type="match status" value="1"/>
</dbReference>
<evidence type="ECO:0000256" key="9">
    <source>
        <dbReference type="ARBA" id="ARBA00023012"/>
    </source>
</evidence>
<dbReference type="EC" id="2.7.13.3" evidence="3"/>
<comment type="caution">
    <text evidence="13">The sequence shown here is derived from an EMBL/GenBank/DDBJ whole genome shotgun (WGS) entry which is preliminary data.</text>
</comment>
<dbReference type="InterPro" id="IPR005467">
    <property type="entry name" value="His_kinase_dom"/>
</dbReference>
<accession>A0A8J6NBM4</accession>
<protein>
    <recommendedName>
        <fullName evidence="3">histidine kinase</fullName>
        <ecNumber evidence="3">2.7.13.3</ecNumber>
    </recommendedName>
</protein>
<sequence length="473" mass="53220">MYITSSIGTVISHLHTIIELHKVEHQRKNLLSQLKTVQADLLLKDSPHARDINIFVEHVEEMEKAAQVCIGCHHVEEVQNKLDTLQLDIAQYLKKLSRVYTLRSLTSNDHRLQTEKEDAFELGQQTINKVNSLVITSTQKISDRISNATSSIESTRHLFNFLVFAVPLIVLALVFFFVKQFTGSILTLIKATRKLKEGDLQYRITEDLKDEFYELSTAFNEMASSLKTQCVRMQHAERLAVIGELAAGLAHEVKNPLAGIKVSIEVLSSELPLEQEDKEVFLRIVNEINRIESLLKELLSYARPPHPQPVSLDVHQVLEMPLRNAQFSLKKPRDGEEHDKDIQFLQDFGTGIPKIIADPGQLQQIFLNLFMNAIDAIDSKGTITITTSFQTEGFVHIAISDTGKGMDNDTLNRIFLPFFTTKPKGTGLGLSICKRLIEQHDGTIEAASSPYDGTSFTITLPVLDRQPLENITS</sequence>
<evidence type="ECO:0000256" key="8">
    <source>
        <dbReference type="ARBA" id="ARBA00022840"/>
    </source>
</evidence>
<keyword evidence="7" id="KW-0418">Kinase</keyword>
<dbReference type="Gene3D" id="6.10.340.10">
    <property type="match status" value="1"/>
</dbReference>
<keyword evidence="8" id="KW-0067">ATP-binding</keyword>
<dbReference type="PANTHER" id="PTHR43065">
    <property type="entry name" value="SENSOR HISTIDINE KINASE"/>
    <property type="match status" value="1"/>
</dbReference>
<dbReference type="SUPFAM" id="SSF47384">
    <property type="entry name" value="Homodimeric domain of signal transducing histidine kinase"/>
    <property type="match status" value="1"/>
</dbReference>
<keyword evidence="6" id="KW-0547">Nucleotide-binding</keyword>
<dbReference type="PRINTS" id="PR00344">
    <property type="entry name" value="BCTRLSENSOR"/>
</dbReference>
<dbReference type="GO" id="GO:0005524">
    <property type="term" value="F:ATP binding"/>
    <property type="evidence" value="ECO:0007669"/>
    <property type="project" value="UniProtKB-KW"/>
</dbReference>
<dbReference type="GO" id="GO:0016020">
    <property type="term" value="C:membrane"/>
    <property type="evidence" value="ECO:0007669"/>
    <property type="project" value="UniProtKB-SubCell"/>
</dbReference>
<evidence type="ECO:0000256" key="2">
    <source>
        <dbReference type="ARBA" id="ARBA00004370"/>
    </source>
</evidence>
<feature type="transmembrane region" description="Helical" evidence="10">
    <location>
        <begin position="158"/>
        <end position="178"/>
    </location>
</feature>
<keyword evidence="10" id="KW-1133">Transmembrane helix</keyword>
<dbReference type="SMART" id="SM00304">
    <property type="entry name" value="HAMP"/>
    <property type="match status" value="1"/>
</dbReference>
<feature type="domain" description="Histidine kinase" evidence="11">
    <location>
        <begin position="248"/>
        <end position="464"/>
    </location>
</feature>
<dbReference type="CDD" id="cd00082">
    <property type="entry name" value="HisKA"/>
    <property type="match status" value="1"/>
</dbReference>
<keyword evidence="4" id="KW-0597">Phosphoprotein</keyword>
<evidence type="ECO:0000259" key="11">
    <source>
        <dbReference type="PROSITE" id="PS50109"/>
    </source>
</evidence>
<dbReference type="SMART" id="SM00387">
    <property type="entry name" value="HATPase_c"/>
    <property type="match status" value="1"/>
</dbReference>
<keyword evidence="10" id="KW-0812">Transmembrane</keyword>
<dbReference type="Pfam" id="PF00512">
    <property type="entry name" value="HisKA"/>
    <property type="match status" value="1"/>
</dbReference>
<dbReference type="PROSITE" id="PS50109">
    <property type="entry name" value="HIS_KIN"/>
    <property type="match status" value="1"/>
</dbReference>
<evidence type="ECO:0000256" key="7">
    <source>
        <dbReference type="ARBA" id="ARBA00022777"/>
    </source>
</evidence>
<gene>
    <name evidence="13" type="ORF">H8E41_00135</name>
</gene>
<evidence type="ECO:0000313" key="14">
    <source>
        <dbReference type="Proteomes" id="UP000614424"/>
    </source>
</evidence>
<comment type="subcellular location">
    <subcellularLocation>
        <location evidence="2">Membrane</location>
    </subcellularLocation>
</comment>
<dbReference type="SUPFAM" id="SSF55874">
    <property type="entry name" value="ATPase domain of HSP90 chaperone/DNA topoisomerase II/histidine kinase"/>
    <property type="match status" value="1"/>
</dbReference>
<dbReference type="InterPro" id="IPR004358">
    <property type="entry name" value="Sig_transdc_His_kin-like_C"/>
</dbReference>
<dbReference type="InterPro" id="IPR036890">
    <property type="entry name" value="HATPase_C_sf"/>
</dbReference>